<dbReference type="AlphaFoldDB" id="A0A3N0C788"/>
<dbReference type="EMBL" id="RBED01000061">
    <property type="protein sequence ID" value="RNL58776.1"/>
    <property type="molecule type" value="Genomic_DNA"/>
</dbReference>
<accession>A0A3N0C788</accession>
<dbReference type="GO" id="GO:0032259">
    <property type="term" value="P:methylation"/>
    <property type="evidence" value="ECO:0007669"/>
    <property type="project" value="UniProtKB-KW"/>
</dbReference>
<evidence type="ECO:0000313" key="1">
    <source>
        <dbReference type="EMBL" id="RNL58776.1"/>
    </source>
</evidence>
<organism evidence="1 2">
    <name type="scientific">Arthrobacter oryzae</name>
    <dbReference type="NCBI Taxonomy" id="409290"/>
    <lineage>
        <taxon>Bacteria</taxon>
        <taxon>Bacillati</taxon>
        <taxon>Actinomycetota</taxon>
        <taxon>Actinomycetes</taxon>
        <taxon>Micrococcales</taxon>
        <taxon>Micrococcaceae</taxon>
        <taxon>Arthrobacter</taxon>
    </lineage>
</organism>
<keyword evidence="2" id="KW-1185">Reference proteome</keyword>
<reference evidence="1 2" key="1">
    <citation type="submission" date="2018-10" db="EMBL/GenBank/DDBJ databases">
        <title>Genome sequencing of Arthrobacter oryzae TNB02.</title>
        <authorList>
            <person name="Cho Y.-J."/>
            <person name="Cho A."/>
            <person name="Kim O.-S."/>
        </authorList>
    </citation>
    <scope>NUCLEOTIDE SEQUENCE [LARGE SCALE GENOMIC DNA]</scope>
    <source>
        <strain evidence="1 2">TNB02</strain>
    </source>
</reference>
<proteinExistence type="predicted"/>
<keyword evidence="1" id="KW-0808">Transferase</keyword>
<dbReference type="RefSeq" id="WP_123254036.1">
    <property type="nucleotide sequence ID" value="NZ_RBED01000061.1"/>
</dbReference>
<dbReference type="Pfam" id="PF13489">
    <property type="entry name" value="Methyltransf_23"/>
    <property type="match status" value="1"/>
</dbReference>
<keyword evidence="1" id="KW-0489">Methyltransferase</keyword>
<dbReference type="GO" id="GO:0008168">
    <property type="term" value="F:methyltransferase activity"/>
    <property type="evidence" value="ECO:0007669"/>
    <property type="project" value="UniProtKB-KW"/>
</dbReference>
<evidence type="ECO:0000313" key="2">
    <source>
        <dbReference type="Proteomes" id="UP000273807"/>
    </source>
</evidence>
<dbReference type="Gene3D" id="3.40.50.150">
    <property type="entry name" value="Vaccinia Virus protein VP39"/>
    <property type="match status" value="1"/>
</dbReference>
<sequence length="244" mass="25570">MTATGLAPAAHFGQGSREPYARALQAGTGTLTLRPESEISAAPPVHFQVRDWCAEASLLERSLLRSLQGPLLDVGCGPGRLLAASGAMGLTALGIDTSAEAVRWALNRGARALEQSIFAPVPQTGTWQSVVVLDGNIGIGGSVTALLRRCRQLIAPTGTLLVEVDPDQDLDTAYSAVLEDDTGNLSEPFRWARTGTAGLAERARRSGWTVASVQHLQGRIFCRLSPAAEAGRIAKPFGSGTDAS</sequence>
<dbReference type="InterPro" id="IPR029063">
    <property type="entry name" value="SAM-dependent_MTases_sf"/>
</dbReference>
<protein>
    <submittedName>
        <fullName evidence="1">Methyltransferase domain-containing protein</fullName>
    </submittedName>
</protein>
<gene>
    <name evidence="1" type="ORF">D7003_03140</name>
</gene>
<dbReference type="OrthoDB" id="4484556at2"/>
<dbReference type="SUPFAM" id="SSF53335">
    <property type="entry name" value="S-adenosyl-L-methionine-dependent methyltransferases"/>
    <property type="match status" value="1"/>
</dbReference>
<name>A0A3N0C788_9MICC</name>
<comment type="caution">
    <text evidence="1">The sequence shown here is derived from an EMBL/GenBank/DDBJ whole genome shotgun (WGS) entry which is preliminary data.</text>
</comment>
<dbReference type="Proteomes" id="UP000273807">
    <property type="component" value="Unassembled WGS sequence"/>
</dbReference>
<dbReference type="CDD" id="cd02440">
    <property type="entry name" value="AdoMet_MTases"/>
    <property type="match status" value="1"/>
</dbReference>